<feature type="transmembrane region" description="Helical" evidence="6">
    <location>
        <begin position="240"/>
        <end position="260"/>
    </location>
</feature>
<feature type="transmembrane region" description="Helical" evidence="6">
    <location>
        <begin position="212"/>
        <end position="233"/>
    </location>
</feature>
<evidence type="ECO:0000256" key="1">
    <source>
        <dbReference type="ARBA" id="ARBA00004141"/>
    </source>
</evidence>
<feature type="transmembrane region" description="Helical" evidence="6">
    <location>
        <begin position="184"/>
        <end position="206"/>
    </location>
</feature>
<evidence type="ECO:0000256" key="5">
    <source>
        <dbReference type="ARBA" id="ARBA00023136"/>
    </source>
</evidence>
<feature type="transmembrane region" description="Helical" evidence="6">
    <location>
        <begin position="121"/>
        <end position="139"/>
    </location>
</feature>
<dbReference type="Proteomes" id="UP000253370">
    <property type="component" value="Unassembled WGS sequence"/>
</dbReference>
<organism evidence="8 9">
    <name type="scientific">Rhodosalinus halophilus</name>
    <dbReference type="NCBI Taxonomy" id="2259333"/>
    <lineage>
        <taxon>Bacteria</taxon>
        <taxon>Pseudomonadati</taxon>
        <taxon>Pseudomonadota</taxon>
        <taxon>Alphaproteobacteria</taxon>
        <taxon>Rhodobacterales</taxon>
        <taxon>Paracoccaceae</taxon>
        <taxon>Rhodosalinus</taxon>
    </lineage>
</organism>
<feature type="transmembrane region" description="Helical" evidence="6">
    <location>
        <begin position="75"/>
        <end position="93"/>
    </location>
</feature>
<feature type="transmembrane region" description="Helical" evidence="6">
    <location>
        <begin position="7"/>
        <end position="24"/>
    </location>
</feature>
<comment type="caution">
    <text evidence="8">The sequence shown here is derived from an EMBL/GenBank/DDBJ whole genome shotgun (WGS) entry which is preliminary data.</text>
</comment>
<dbReference type="InterPro" id="IPR037185">
    <property type="entry name" value="EmrE-like"/>
</dbReference>
<evidence type="ECO:0000256" key="3">
    <source>
        <dbReference type="ARBA" id="ARBA00022692"/>
    </source>
</evidence>
<dbReference type="PANTHER" id="PTHR22911">
    <property type="entry name" value="ACYL-MALONYL CONDENSING ENZYME-RELATED"/>
    <property type="match status" value="1"/>
</dbReference>
<name>A0A365U952_9RHOB</name>
<sequence length="304" mass="32108">MQPGLGIALKLVSVLLFIVMASLIKATSDHVPPGQAVFFRSLFALPVIVVWLALRGDLKTGFRVESRMAHAWRGLIGTSAMGCGFAALGLLPLPEVTAIGYAAPLLTVIFAALMLGERLRLFRLTAVGIGLAGVLVILWPRLSPGDLTDLALLGAGLALASAALRALAQIQIRRMVQTEETSAIVFYFSLSATGFSLLTLPFGWVVPALWESALLIAAGLIGGIAQIFLTSAYRFSDASVLAPFDYASMLFALAIGYFVFAEIPTGPMLGGAALIILAGVVIVWRERQIGLARGRARPGLTPHG</sequence>
<protein>
    <submittedName>
        <fullName evidence="8">EamA/RhaT family transporter</fullName>
    </submittedName>
</protein>
<dbReference type="GO" id="GO:0016020">
    <property type="term" value="C:membrane"/>
    <property type="evidence" value="ECO:0007669"/>
    <property type="project" value="UniProtKB-SubCell"/>
</dbReference>
<dbReference type="AlphaFoldDB" id="A0A365U952"/>
<comment type="similarity">
    <text evidence="2">Belongs to the drug/metabolite transporter (DMT) superfamily. 10 TMS drug/metabolite exporter (DME) (TC 2.A.7.3) family.</text>
</comment>
<evidence type="ECO:0000256" key="6">
    <source>
        <dbReference type="SAM" id="Phobius"/>
    </source>
</evidence>
<keyword evidence="9" id="KW-1185">Reference proteome</keyword>
<evidence type="ECO:0000256" key="4">
    <source>
        <dbReference type="ARBA" id="ARBA00022989"/>
    </source>
</evidence>
<reference evidence="8 9" key="1">
    <citation type="submission" date="2018-07" db="EMBL/GenBank/DDBJ databases">
        <title>Rhodosalinus sp. strain E84T genomic sequence and assembly.</title>
        <authorList>
            <person name="Liu Z.-W."/>
            <person name="Lu D.-C."/>
        </authorList>
    </citation>
    <scope>NUCLEOTIDE SEQUENCE [LARGE SCALE GENOMIC DNA]</scope>
    <source>
        <strain evidence="8 9">E84</strain>
    </source>
</reference>
<dbReference type="Pfam" id="PF00892">
    <property type="entry name" value="EamA"/>
    <property type="match status" value="2"/>
</dbReference>
<keyword evidence="3 6" id="KW-0812">Transmembrane</keyword>
<keyword evidence="5 6" id="KW-0472">Membrane</keyword>
<feature type="transmembrane region" description="Helical" evidence="6">
    <location>
        <begin position="99"/>
        <end position="116"/>
    </location>
</feature>
<feature type="domain" description="EamA" evidence="7">
    <location>
        <begin position="5"/>
        <end position="138"/>
    </location>
</feature>
<evidence type="ECO:0000259" key="7">
    <source>
        <dbReference type="Pfam" id="PF00892"/>
    </source>
</evidence>
<dbReference type="EMBL" id="QNTQ01000006">
    <property type="protein sequence ID" value="RBI85484.1"/>
    <property type="molecule type" value="Genomic_DNA"/>
</dbReference>
<dbReference type="RefSeq" id="WP_113288742.1">
    <property type="nucleotide sequence ID" value="NZ_QNTQ01000006.1"/>
</dbReference>
<evidence type="ECO:0000313" key="9">
    <source>
        <dbReference type="Proteomes" id="UP000253370"/>
    </source>
</evidence>
<gene>
    <name evidence="8" type="ORF">DRV85_07000</name>
</gene>
<accession>A0A365U952</accession>
<proteinExistence type="inferred from homology"/>
<feature type="domain" description="EamA" evidence="7">
    <location>
        <begin position="153"/>
        <end position="283"/>
    </location>
</feature>
<feature type="transmembrane region" description="Helical" evidence="6">
    <location>
        <begin position="266"/>
        <end position="284"/>
    </location>
</feature>
<dbReference type="PANTHER" id="PTHR22911:SF6">
    <property type="entry name" value="SOLUTE CARRIER FAMILY 35 MEMBER G1"/>
    <property type="match status" value="1"/>
</dbReference>
<evidence type="ECO:0000256" key="2">
    <source>
        <dbReference type="ARBA" id="ARBA00009853"/>
    </source>
</evidence>
<feature type="transmembrane region" description="Helical" evidence="6">
    <location>
        <begin position="36"/>
        <end position="54"/>
    </location>
</feature>
<feature type="transmembrane region" description="Helical" evidence="6">
    <location>
        <begin position="151"/>
        <end position="172"/>
    </location>
</feature>
<comment type="subcellular location">
    <subcellularLocation>
        <location evidence="1">Membrane</location>
        <topology evidence="1">Multi-pass membrane protein</topology>
    </subcellularLocation>
</comment>
<evidence type="ECO:0000313" key="8">
    <source>
        <dbReference type="EMBL" id="RBI85484.1"/>
    </source>
</evidence>
<keyword evidence="4 6" id="KW-1133">Transmembrane helix</keyword>
<dbReference type="InterPro" id="IPR000620">
    <property type="entry name" value="EamA_dom"/>
</dbReference>
<dbReference type="SUPFAM" id="SSF103481">
    <property type="entry name" value="Multidrug resistance efflux transporter EmrE"/>
    <property type="match status" value="2"/>
</dbReference>
<dbReference type="OrthoDB" id="8478503at2"/>